<dbReference type="EMBL" id="JXRA01000065">
    <property type="protein sequence ID" value="KIO76326.1"/>
    <property type="molecule type" value="Genomic_DNA"/>
</dbReference>
<evidence type="ECO:0000256" key="4">
    <source>
        <dbReference type="ARBA" id="ARBA00023163"/>
    </source>
</evidence>
<dbReference type="InterPro" id="IPR014284">
    <property type="entry name" value="RNA_pol_sigma-70_dom"/>
</dbReference>
<organism evidence="7 8">
    <name type="scientific">Pedobacter lusitanus</name>
    <dbReference type="NCBI Taxonomy" id="1503925"/>
    <lineage>
        <taxon>Bacteria</taxon>
        <taxon>Pseudomonadati</taxon>
        <taxon>Bacteroidota</taxon>
        <taxon>Sphingobacteriia</taxon>
        <taxon>Sphingobacteriales</taxon>
        <taxon>Sphingobacteriaceae</taxon>
        <taxon>Pedobacter</taxon>
    </lineage>
</organism>
<dbReference type="PANTHER" id="PTHR43133">
    <property type="entry name" value="RNA POLYMERASE ECF-TYPE SIGMA FACTO"/>
    <property type="match status" value="1"/>
</dbReference>
<gene>
    <name evidence="7" type="ORF">TH53_15325</name>
</gene>
<dbReference type="STRING" id="1503925.TH53_15325"/>
<dbReference type="GO" id="GO:0016987">
    <property type="term" value="F:sigma factor activity"/>
    <property type="evidence" value="ECO:0007669"/>
    <property type="project" value="UniProtKB-KW"/>
</dbReference>
<dbReference type="InterPro" id="IPR007627">
    <property type="entry name" value="RNA_pol_sigma70_r2"/>
</dbReference>
<reference evidence="7 8" key="1">
    <citation type="submission" date="2015-01" db="EMBL/GenBank/DDBJ databases">
        <title>Draft genome sequence of Pedobacter sp. NL19 isolated from sludge of an effluent treatment pond in an abandoned uranium mine.</title>
        <authorList>
            <person name="Santos T."/>
            <person name="Caetano T."/>
            <person name="Covas C."/>
            <person name="Cruz A."/>
            <person name="Mendo S."/>
        </authorList>
    </citation>
    <scope>NUCLEOTIDE SEQUENCE [LARGE SCALE GENOMIC DNA]</scope>
    <source>
        <strain evidence="7 8">NL19</strain>
    </source>
</reference>
<dbReference type="PANTHER" id="PTHR43133:SF46">
    <property type="entry name" value="RNA POLYMERASE SIGMA-70 FACTOR ECF SUBFAMILY"/>
    <property type="match status" value="1"/>
</dbReference>
<dbReference type="NCBIfam" id="TIGR02985">
    <property type="entry name" value="Sig70_bacteroi1"/>
    <property type="match status" value="1"/>
</dbReference>
<dbReference type="GO" id="GO:0006352">
    <property type="term" value="P:DNA-templated transcription initiation"/>
    <property type="evidence" value="ECO:0007669"/>
    <property type="project" value="InterPro"/>
</dbReference>
<dbReference type="SUPFAM" id="SSF88659">
    <property type="entry name" value="Sigma3 and sigma4 domains of RNA polymerase sigma factors"/>
    <property type="match status" value="1"/>
</dbReference>
<dbReference type="NCBIfam" id="TIGR02937">
    <property type="entry name" value="sigma70-ECF"/>
    <property type="match status" value="1"/>
</dbReference>
<dbReference type="AlphaFoldDB" id="A0A0D0GPD1"/>
<dbReference type="Pfam" id="PF08281">
    <property type="entry name" value="Sigma70_r4_2"/>
    <property type="match status" value="1"/>
</dbReference>
<comment type="similarity">
    <text evidence="1">Belongs to the sigma-70 factor family. ECF subfamily.</text>
</comment>
<dbReference type="InterPro" id="IPR013325">
    <property type="entry name" value="RNA_pol_sigma_r2"/>
</dbReference>
<dbReference type="RefSeq" id="WP_041883182.1">
    <property type="nucleotide sequence ID" value="NZ_CP157278.1"/>
</dbReference>
<evidence type="ECO:0000259" key="6">
    <source>
        <dbReference type="Pfam" id="PF08281"/>
    </source>
</evidence>
<dbReference type="SUPFAM" id="SSF88946">
    <property type="entry name" value="Sigma2 domain of RNA polymerase sigma factors"/>
    <property type="match status" value="1"/>
</dbReference>
<evidence type="ECO:0000259" key="5">
    <source>
        <dbReference type="Pfam" id="PF04542"/>
    </source>
</evidence>
<accession>A0A0D0GPD1</accession>
<dbReference type="InterPro" id="IPR013249">
    <property type="entry name" value="RNA_pol_sigma70_r4_t2"/>
</dbReference>
<dbReference type="Gene3D" id="1.10.10.10">
    <property type="entry name" value="Winged helix-like DNA-binding domain superfamily/Winged helix DNA-binding domain"/>
    <property type="match status" value="1"/>
</dbReference>
<evidence type="ECO:0000313" key="8">
    <source>
        <dbReference type="Proteomes" id="UP000032049"/>
    </source>
</evidence>
<name>A0A0D0GPD1_9SPHI</name>
<evidence type="ECO:0000256" key="1">
    <source>
        <dbReference type="ARBA" id="ARBA00010641"/>
    </source>
</evidence>
<protein>
    <recommendedName>
        <fullName evidence="9">RNA polymerase sigma-70 factor</fullName>
    </recommendedName>
</protein>
<dbReference type="InterPro" id="IPR014327">
    <property type="entry name" value="RNA_pol_sigma70_bacteroid"/>
</dbReference>
<evidence type="ECO:0000313" key="7">
    <source>
        <dbReference type="EMBL" id="KIO76326.1"/>
    </source>
</evidence>
<keyword evidence="3" id="KW-0731">Sigma factor</keyword>
<evidence type="ECO:0000256" key="2">
    <source>
        <dbReference type="ARBA" id="ARBA00023015"/>
    </source>
</evidence>
<comment type="caution">
    <text evidence="7">The sequence shown here is derived from an EMBL/GenBank/DDBJ whole genome shotgun (WGS) entry which is preliminary data.</text>
</comment>
<keyword evidence="2" id="KW-0805">Transcription regulation</keyword>
<keyword evidence="8" id="KW-1185">Reference proteome</keyword>
<dbReference type="Pfam" id="PF04542">
    <property type="entry name" value="Sigma70_r2"/>
    <property type="match status" value="1"/>
</dbReference>
<proteinExistence type="inferred from homology"/>
<dbReference type="InterPro" id="IPR013324">
    <property type="entry name" value="RNA_pol_sigma_r3/r4-like"/>
</dbReference>
<dbReference type="Gene3D" id="1.10.1740.10">
    <property type="match status" value="1"/>
</dbReference>
<dbReference type="Proteomes" id="UP000032049">
    <property type="component" value="Unassembled WGS sequence"/>
</dbReference>
<evidence type="ECO:0008006" key="9">
    <source>
        <dbReference type="Google" id="ProtNLM"/>
    </source>
</evidence>
<evidence type="ECO:0000256" key="3">
    <source>
        <dbReference type="ARBA" id="ARBA00023082"/>
    </source>
</evidence>
<dbReference type="OrthoDB" id="665981at2"/>
<dbReference type="InterPro" id="IPR039425">
    <property type="entry name" value="RNA_pol_sigma-70-like"/>
</dbReference>
<dbReference type="GO" id="GO:0003677">
    <property type="term" value="F:DNA binding"/>
    <property type="evidence" value="ECO:0007669"/>
    <property type="project" value="InterPro"/>
</dbReference>
<sequence length="194" mass="22558">MLARDSYTDQELLTLLKTNGEAGLNHIYNKYWKGLYLAAFSVIRDEAQSQDIVQDVLLQLWIRKDSVEIGSLKSYLFMAVRYKVLTFIKSADHRKIFLEPDELEKLSGIDNLKDLQHENDINNSLEAGIAALPDRCREVFILSRRAYMSNKEIARQMGISVKTVEAQMTIALRQLKITMEEFFFLIGLFFYLHR</sequence>
<dbReference type="InterPro" id="IPR036388">
    <property type="entry name" value="WH-like_DNA-bd_sf"/>
</dbReference>
<keyword evidence="4" id="KW-0804">Transcription</keyword>
<feature type="domain" description="RNA polymerase sigma-70 region 2" evidence="5">
    <location>
        <begin position="28"/>
        <end position="92"/>
    </location>
</feature>
<feature type="domain" description="RNA polymerase sigma factor 70 region 4 type 2" evidence="6">
    <location>
        <begin position="125"/>
        <end position="175"/>
    </location>
</feature>